<dbReference type="Pfam" id="PF26067">
    <property type="entry name" value="DUF8024"/>
    <property type="match status" value="1"/>
</dbReference>
<gene>
    <name evidence="2" type="ORF">SAMN06269185_1708</name>
</gene>
<keyword evidence="1" id="KW-0472">Membrane</keyword>
<dbReference type="EMBL" id="OBEJ01000002">
    <property type="protein sequence ID" value="SNZ12412.1"/>
    <property type="molecule type" value="Genomic_DNA"/>
</dbReference>
<evidence type="ECO:0000313" key="3">
    <source>
        <dbReference type="Proteomes" id="UP000219453"/>
    </source>
</evidence>
<reference evidence="2 3" key="1">
    <citation type="submission" date="2017-09" db="EMBL/GenBank/DDBJ databases">
        <authorList>
            <person name="Ehlers B."/>
            <person name="Leendertz F.H."/>
        </authorList>
    </citation>
    <scope>NUCLEOTIDE SEQUENCE [LARGE SCALE GENOMIC DNA]</scope>
    <source>
        <strain evidence="2 3">DSM 27208</strain>
    </source>
</reference>
<evidence type="ECO:0000313" key="2">
    <source>
        <dbReference type="EMBL" id="SNZ12412.1"/>
    </source>
</evidence>
<protein>
    <submittedName>
        <fullName evidence="2">Uncharacterized protein</fullName>
    </submittedName>
</protein>
<dbReference type="OrthoDB" id="270048at2157"/>
<dbReference type="Proteomes" id="UP000219453">
    <property type="component" value="Unassembled WGS sequence"/>
</dbReference>
<keyword evidence="3" id="KW-1185">Reference proteome</keyword>
<dbReference type="InterPro" id="IPR058337">
    <property type="entry name" value="DUF8024"/>
</dbReference>
<organism evidence="2 3">
    <name type="scientific">Natronoarchaeum philippinense</name>
    <dbReference type="NCBI Taxonomy" id="558529"/>
    <lineage>
        <taxon>Archaea</taxon>
        <taxon>Methanobacteriati</taxon>
        <taxon>Methanobacteriota</taxon>
        <taxon>Stenosarchaea group</taxon>
        <taxon>Halobacteria</taxon>
        <taxon>Halobacteriales</taxon>
        <taxon>Natronoarchaeaceae</taxon>
    </lineage>
</organism>
<feature type="transmembrane region" description="Helical" evidence="1">
    <location>
        <begin position="33"/>
        <end position="57"/>
    </location>
</feature>
<accession>A0A285NSB6</accession>
<sequence length="78" mass="8119">MITATGLLAQVSPITELTDAINYFGNAVTVDPLSAILFVVGQLLFLAAFAVFGYLVLGSVVDAIIPESPGRAPPKGER</sequence>
<dbReference type="AlphaFoldDB" id="A0A285NSB6"/>
<evidence type="ECO:0000256" key="1">
    <source>
        <dbReference type="SAM" id="Phobius"/>
    </source>
</evidence>
<name>A0A285NSB6_NATPI</name>
<keyword evidence="1" id="KW-1133">Transmembrane helix</keyword>
<keyword evidence="1" id="KW-0812">Transmembrane</keyword>
<proteinExistence type="predicted"/>
<dbReference type="RefSeq" id="WP_143824940.1">
    <property type="nucleotide sequence ID" value="NZ_OBEJ01000002.1"/>
</dbReference>